<dbReference type="EMBL" id="QEKW01000006">
    <property type="protein sequence ID" value="PVZ09502.1"/>
    <property type="molecule type" value="Genomic_DNA"/>
</dbReference>
<sequence>MLDDRERRALERLEHELASADPLLARRMRRALPTWRRWATWRVLLAAVGVTLAVGLVVLGLAGQALLVLVILSWPLVAHMRAQRPRGDPAE</sequence>
<dbReference type="RefSeq" id="WP_116708690.1">
    <property type="nucleotide sequence ID" value="NZ_QEKW01000006.1"/>
</dbReference>
<keyword evidence="3" id="KW-1185">Reference proteome</keyword>
<evidence type="ECO:0008006" key="4">
    <source>
        <dbReference type="Google" id="ProtNLM"/>
    </source>
</evidence>
<evidence type="ECO:0000313" key="3">
    <source>
        <dbReference type="Proteomes" id="UP000245639"/>
    </source>
</evidence>
<keyword evidence="1" id="KW-0812">Transmembrane</keyword>
<dbReference type="Proteomes" id="UP000245639">
    <property type="component" value="Unassembled WGS sequence"/>
</dbReference>
<evidence type="ECO:0000256" key="1">
    <source>
        <dbReference type="SAM" id="Phobius"/>
    </source>
</evidence>
<comment type="caution">
    <text evidence="2">The sequence shown here is derived from an EMBL/GenBank/DDBJ whole genome shotgun (WGS) entry which is preliminary data.</text>
</comment>
<name>A0A2U1FBE0_9PSEU</name>
<evidence type="ECO:0000313" key="2">
    <source>
        <dbReference type="EMBL" id="PVZ09502.1"/>
    </source>
</evidence>
<dbReference type="AlphaFoldDB" id="A0A2U1FBE0"/>
<protein>
    <recommendedName>
        <fullName evidence="4">DUF3040 family protein</fullName>
    </recommendedName>
</protein>
<accession>A0A2U1FBE0</accession>
<keyword evidence="1" id="KW-0472">Membrane</keyword>
<keyword evidence="1" id="KW-1133">Transmembrane helix</keyword>
<dbReference type="Pfam" id="PF11239">
    <property type="entry name" value="DUF3040"/>
    <property type="match status" value="1"/>
</dbReference>
<dbReference type="InterPro" id="IPR021401">
    <property type="entry name" value="DUF3040"/>
</dbReference>
<reference evidence="2 3" key="1">
    <citation type="submission" date="2018-04" db="EMBL/GenBank/DDBJ databases">
        <title>Genomic Encyclopedia of Type Strains, Phase IV (KMG-IV): sequencing the most valuable type-strain genomes for metagenomic binning, comparative biology and taxonomic classification.</title>
        <authorList>
            <person name="Goeker M."/>
        </authorList>
    </citation>
    <scope>NUCLEOTIDE SEQUENCE [LARGE SCALE GENOMIC DNA]</scope>
    <source>
        <strain evidence="2 3">DSM 45771</strain>
    </source>
</reference>
<organism evidence="2 3">
    <name type="scientific">Actinomycetospora cinnamomea</name>
    <dbReference type="NCBI Taxonomy" id="663609"/>
    <lineage>
        <taxon>Bacteria</taxon>
        <taxon>Bacillati</taxon>
        <taxon>Actinomycetota</taxon>
        <taxon>Actinomycetes</taxon>
        <taxon>Pseudonocardiales</taxon>
        <taxon>Pseudonocardiaceae</taxon>
        <taxon>Actinomycetospora</taxon>
    </lineage>
</organism>
<feature type="transmembrane region" description="Helical" evidence="1">
    <location>
        <begin position="43"/>
        <end position="76"/>
    </location>
</feature>
<gene>
    <name evidence="2" type="ORF">C8D89_106165</name>
</gene>
<proteinExistence type="predicted"/>